<dbReference type="Pfam" id="PF13673">
    <property type="entry name" value="Acetyltransf_10"/>
    <property type="match status" value="1"/>
</dbReference>
<proteinExistence type="predicted"/>
<dbReference type="SUPFAM" id="SSF55729">
    <property type="entry name" value="Acyl-CoA N-acyltransferases (Nat)"/>
    <property type="match status" value="1"/>
</dbReference>
<dbReference type="GO" id="GO:0004343">
    <property type="term" value="F:glucosamine 6-phosphate N-acetyltransferase activity"/>
    <property type="evidence" value="ECO:0007669"/>
    <property type="project" value="TreeGrafter"/>
</dbReference>
<evidence type="ECO:0000313" key="2">
    <source>
        <dbReference type="EMBL" id="CAA6811131.1"/>
    </source>
</evidence>
<dbReference type="PANTHER" id="PTHR13355">
    <property type="entry name" value="GLUCOSAMINE 6-PHOSPHATE N-ACETYLTRANSFERASE"/>
    <property type="match status" value="1"/>
</dbReference>
<dbReference type="EMBL" id="CACVAY010000049">
    <property type="protein sequence ID" value="CAA6811131.1"/>
    <property type="molecule type" value="Genomic_DNA"/>
</dbReference>
<dbReference type="AlphaFoldDB" id="A0A6S6SVN5"/>
<dbReference type="InterPro" id="IPR016181">
    <property type="entry name" value="Acyl_CoA_acyltransferase"/>
</dbReference>
<sequence length="142" mass="16277">MMELVSFYLPSDYWEDVKELRLRVFVDEMDVPSELEIDEGDQLALHFAFIENGRPLATLRILEEKQKAKIGRVAVAHSHRRQGIGTKLVQEAINYCQKHKIQSISLGAQTYITDFYVAMGFHQQGDIFLDAGIPHVEMILDV</sequence>
<organism evidence="2">
    <name type="scientific">uncultured Thiotrichaceae bacterium</name>
    <dbReference type="NCBI Taxonomy" id="298394"/>
    <lineage>
        <taxon>Bacteria</taxon>
        <taxon>Pseudomonadati</taxon>
        <taxon>Pseudomonadota</taxon>
        <taxon>Gammaproteobacteria</taxon>
        <taxon>Thiotrichales</taxon>
        <taxon>Thiotrichaceae</taxon>
        <taxon>environmental samples</taxon>
    </lineage>
</organism>
<gene>
    <name evidence="2" type="ORF">HELGO_WM14044</name>
</gene>
<keyword evidence="2" id="KW-0808">Transferase</keyword>
<name>A0A6S6SVN5_9GAMM</name>
<dbReference type="PROSITE" id="PS51186">
    <property type="entry name" value="GNAT"/>
    <property type="match status" value="1"/>
</dbReference>
<feature type="domain" description="N-acetyltransferase" evidence="1">
    <location>
        <begin position="2"/>
        <end position="142"/>
    </location>
</feature>
<reference evidence="2" key="1">
    <citation type="submission" date="2020-01" db="EMBL/GenBank/DDBJ databases">
        <authorList>
            <person name="Meier V. D."/>
            <person name="Meier V D."/>
        </authorList>
    </citation>
    <scope>NUCLEOTIDE SEQUENCE</scope>
    <source>
        <strain evidence="2">HLG_WM_MAG_07</strain>
    </source>
</reference>
<dbReference type="Gene3D" id="3.40.630.30">
    <property type="match status" value="1"/>
</dbReference>
<dbReference type="InterPro" id="IPR039143">
    <property type="entry name" value="GNPNAT1-like"/>
</dbReference>
<evidence type="ECO:0000259" key="1">
    <source>
        <dbReference type="PROSITE" id="PS51186"/>
    </source>
</evidence>
<dbReference type="PANTHER" id="PTHR13355:SF11">
    <property type="entry name" value="GLUCOSAMINE 6-PHOSPHATE N-ACETYLTRANSFERASE"/>
    <property type="match status" value="1"/>
</dbReference>
<dbReference type="CDD" id="cd04301">
    <property type="entry name" value="NAT_SF"/>
    <property type="match status" value="1"/>
</dbReference>
<accession>A0A6S6SVN5</accession>
<protein>
    <submittedName>
        <fullName evidence="2">Acetyltransferase (GNAT) family protein</fullName>
    </submittedName>
</protein>
<dbReference type="InterPro" id="IPR000182">
    <property type="entry name" value="GNAT_dom"/>
</dbReference>